<dbReference type="OrthoDB" id="3359487at2759"/>
<proteinExistence type="predicted"/>
<protein>
    <recommendedName>
        <fullName evidence="3">hAT-like transposase RNase-H fold domain-containing protein</fullName>
    </recommendedName>
</protein>
<comment type="caution">
    <text evidence="1">The sequence shown here is derived from an EMBL/GenBank/DDBJ whole genome shotgun (WGS) entry which is preliminary data.</text>
</comment>
<dbReference type="EMBL" id="JABBWM010000160">
    <property type="protein sequence ID" value="KAG2085773.1"/>
    <property type="molecule type" value="Genomic_DNA"/>
</dbReference>
<dbReference type="SUPFAM" id="SSF53098">
    <property type="entry name" value="Ribonuclease H-like"/>
    <property type="match status" value="1"/>
</dbReference>
<name>A0A9P7ES05_9AGAM</name>
<dbReference type="RefSeq" id="XP_041284746.1">
    <property type="nucleotide sequence ID" value="XM_041432121.1"/>
</dbReference>
<dbReference type="GeneID" id="64694380"/>
<evidence type="ECO:0000313" key="2">
    <source>
        <dbReference type="Proteomes" id="UP000823399"/>
    </source>
</evidence>
<evidence type="ECO:0000313" key="1">
    <source>
        <dbReference type="EMBL" id="KAG2085773.1"/>
    </source>
</evidence>
<dbReference type="AlphaFoldDB" id="A0A9P7ES05"/>
<keyword evidence="2" id="KW-1185">Reference proteome</keyword>
<dbReference type="InterPro" id="IPR012337">
    <property type="entry name" value="RNaseH-like_sf"/>
</dbReference>
<organism evidence="1 2">
    <name type="scientific">Suillus discolor</name>
    <dbReference type="NCBI Taxonomy" id="1912936"/>
    <lineage>
        <taxon>Eukaryota</taxon>
        <taxon>Fungi</taxon>
        <taxon>Dikarya</taxon>
        <taxon>Basidiomycota</taxon>
        <taxon>Agaricomycotina</taxon>
        <taxon>Agaricomycetes</taxon>
        <taxon>Agaricomycetidae</taxon>
        <taxon>Boletales</taxon>
        <taxon>Suillineae</taxon>
        <taxon>Suillaceae</taxon>
        <taxon>Suillus</taxon>
    </lineage>
</organism>
<sequence length="182" mass="20951">MLNFALEYRKAIDAITDKRKLGLGEYALEDEEWMLAKQLRDVLKILKDATLYFSRGTPNLTMVIPAMDHIDNVFTNCTIKNENLDPAIRSALGLAKRTLNHYYSCTDSSVVYRIAMVLHPRHKLSYFKAAGWQDDWIHTAEQLVRDEFKRYASHSLATTNNATTVAEVNEVRTESNFYCYCS</sequence>
<gene>
    <name evidence="1" type="ORF">F5147DRAFT_588812</name>
</gene>
<evidence type="ECO:0008006" key="3">
    <source>
        <dbReference type="Google" id="ProtNLM"/>
    </source>
</evidence>
<accession>A0A9P7ES05</accession>
<reference evidence="1" key="1">
    <citation type="journal article" date="2020" name="New Phytol.">
        <title>Comparative genomics reveals dynamic genome evolution in host specialist ectomycorrhizal fungi.</title>
        <authorList>
            <person name="Lofgren L.A."/>
            <person name="Nguyen N.H."/>
            <person name="Vilgalys R."/>
            <person name="Ruytinx J."/>
            <person name="Liao H.L."/>
            <person name="Branco S."/>
            <person name="Kuo A."/>
            <person name="LaButti K."/>
            <person name="Lipzen A."/>
            <person name="Andreopoulos W."/>
            <person name="Pangilinan J."/>
            <person name="Riley R."/>
            <person name="Hundley H."/>
            <person name="Na H."/>
            <person name="Barry K."/>
            <person name="Grigoriev I.V."/>
            <person name="Stajich J.E."/>
            <person name="Kennedy P.G."/>
        </authorList>
    </citation>
    <scope>NUCLEOTIDE SEQUENCE</scope>
    <source>
        <strain evidence="1">FC423</strain>
    </source>
</reference>
<dbReference type="Proteomes" id="UP000823399">
    <property type="component" value="Unassembled WGS sequence"/>
</dbReference>